<gene>
    <name evidence="5" type="primary">xseA</name>
    <name evidence="9" type="ordered locus">SpiGrapes_0776</name>
</gene>
<evidence type="ECO:0000313" key="9">
    <source>
        <dbReference type="EMBL" id="AEV28611.1"/>
    </source>
</evidence>
<feature type="domain" description="Exonuclease VII large subunit C-terminal" evidence="7">
    <location>
        <begin position="128"/>
        <end position="328"/>
    </location>
</feature>
<organism evidence="9 10">
    <name type="scientific">Sphaerochaeta pleomorpha (strain ATCC BAA-1885 / DSM 22778 / Grapes)</name>
    <dbReference type="NCBI Taxonomy" id="158190"/>
    <lineage>
        <taxon>Bacteria</taxon>
        <taxon>Pseudomonadati</taxon>
        <taxon>Spirochaetota</taxon>
        <taxon>Spirochaetia</taxon>
        <taxon>Spirochaetales</taxon>
        <taxon>Sphaerochaetaceae</taxon>
        <taxon>Sphaerochaeta</taxon>
    </lineage>
</organism>
<name>G8QQ34_SPHPG</name>
<keyword evidence="1 5" id="KW-0963">Cytoplasm</keyword>
<comment type="subcellular location">
    <subcellularLocation>
        <location evidence="5 6">Cytoplasm</location>
    </subcellularLocation>
</comment>
<dbReference type="InterPro" id="IPR020579">
    <property type="entry name" value="Exonuc_VII_lsu_C"/>
</dbReference>
<dbReference type="GO" id="GO:0009318">
    <property type="term" value="C:exodeoxyribonuclease VII complex"/>
    <property type="evidence" value="ECO:0007669"/>
    <property type="project" value="UniProtKB-UniRule"/>
</dbReference>
<dbReference type="Pfam" id="PF02601">
    <property type="entry name" value="Exonuc_VII_L"/>
    <property type="match status" value="1"/>
</dbReference>
<evidence type="ECO:0000256" key="2">
    <source>
        <dbReference type="ARBA" id="ARBA00022722"/>
    </source>
</evidence>
<dbReference type="CDD" id="cd04489">
    <property type="entry name" value="ExoVII_LU_OBF"/>
    <property type="match status" value="1"/>
</dbReference>
<dbReference type="OrthoDB" id="9802795at2"/>
<protein>
    <recommendedName>
        <fullName evidence="5">Exodeoxyribonuclease 7 large subunit</fullName>
        <ecNumber evidence="5">3.1.11.6</ecNumber>
    </recommendedName>
    <alternativeName>
        <fullName evidence="5">Exodeoxyribonuclease VII large subunit</fullName>
        <shortName evidence="5">Exonuclease VII large subunit</shortName>
    </alternativeName>
</protein>
<keyword evidence="2 5" id="KW-0540">Nuclease</keyword>
<comment type="subunit">
    <text evidence="5">Heterooligomer composed of large and small subunits.</text>
</comment>
<keyword evidence="3 5" id="KW-0378">Hydrolase</keyword>
<evidence type="ECO:0000256" key="6">
    <source>
        <dbReference type="RuleBase" id="RU004355"/>
    </source>
</evidence>
<dbReference type="EC" id="3.1.11.6" evidence="5"/>
<keyword evidence="4 5" id="KW-0269">Exonuclease</keyword>
<dbReference type="AlphaFoldDB" id="G8QQ34"/>
<dbReference type="EMBL" id="CP003155">
    <property type="protein sequence ID" value="AEV28611.1"/>
    <property type="molecule type" value="Genomic_DNA"/>
</dbReference>
<dbReference type="NCBIfam" id="TIGR00237">
    <property type="entry name" value="xseA"/>
    <property type="match status" value="1"/>
</dbReference>
<reference evidence="9 10" key="1">
    <citation type="submission" date="2011-11" db="EMBL/GenBank/DDBJ databases">
        <title>Complete sequence of Spirochaeta sp. grapes.</title>
        <authorList>
            <consortium name="US DOE Joint Genome Institute"/>
            <person name="Lucas S."/>
            <person name="Han J."/>
            <person name="Lapidus A."/>
            <person name="Cheng J.-F."/>
            <person name="Goodwin L."/>
            <person name="Pitluck S."/>
            <person name="Peters L."/>
            <person name="Ovchinnikova G."/>
            <person name="Munk A.C."/>
            <person name="Detter J.C."/>
            <person name="Han C."/>
            <person name="Tapia R."/>
            <person name="Land M."/>
            <person name="Hauser L."/>
            <person name="Kyrpides N."/>
            <person name="Ivanova N."/>
            <person name="Pagani I."/>
            <person name="Ritalahtilisa K."/>
            <person name="Loeffler F."/>
            <person name="Woyke T."/>
        </authorList>
    </citation>
    <scope>NUCLEOTIDE SEQUENCE [LARGE SCALE GENOMIC DNA]</scope>
    <source>
        <strain evidence="10">ATCC BAA-1885 / DSM 22778 / Grapes</strain>
    </source>
</reference>
<dbReference type="GO" id="GO:0006308">
    <property type="term" value="P:DNA catabolic process"/>
    <property type="evidence" value="ECO:0007669"/>
    <property type="project" value="UniProtKB-UniRule"/>
</dbReference>
<evidence type="ECO:0000256" key="3">
    <source>
        <dbReference type="ARBA" id="ARBA00022801"/>
    </source>
</evidence>
<dbReference type="GO" id="GO:0003676">
    <property type="term" value="F:nucleic acid binding"/>
    <property type="evidence" value="ECO:0007669"/>
    <property type="project" value="InterPro"/>
</dbReference>
<comment type="catalytic activity">
    <reaction evidence="5 6">
        <text>Exonucleolytic cleavage in either 5'- to 3'- or 3'- to 5'-direction to yield nucleoside 5'-phosphates.</text>
        <dbReference type="EC" id="3.1.11.6"/>
    </reaction>
</comment>
<dbReference type="HAMAP" id="MF_00378">
    <property type="entry name" value="Exonuc_7_L"/>
    <property type="match status" value="1"/>
</dbReference>
<evidence type="ECO:0000256" key="5">
    <source>
        <dbReference type="HAMAP-Rule" id="MF_00378"/>
    </source>
</evidence>
<dbReference type="GO" id="GO:0005737">
    <property type="term" value="C:cytoplasm"/>
    <property type="evidence" value="ECO:0007669"/>
    <property type="project" value="UniProtKB-SubCell"/>
</dbReference>
<evidence type="ECO:0000313" key="10">
    <source>
        <dbReference type="Proteomes" id="UP000005632"/>
    </source>
</evidence>
<dbReference type="KEGG" id="sgp:SpiGrapes_0776"/>
<dbReference type="Proteomes" id="UP000005632">
    <property type="component" value="Chromosome"/>
</dbReference>
<dbReference type="GO" id="GO:0008855">
    <property type="term" value="F:exodeoxyribonuclease VII activity"/>
    <property type="evidence" value="ECO:0007669"/>
    <property type="project" value="UniProtKB-UniRule"/>
</dbReference>
<dbReference type="Pfam" id="PF13742">
    <property type="entry name" value="tRNA_anti_2"/>
    <property type="match status" value="1"/>
</dbReference>
<dbReference type="STRING" id="158190.SpiGrapes_0776"/>
<evidence type="ECO:0000256" key="4">
    <source>
        <dbReference type="ARBA" id="ARBA00022839"/>
    </source>
</evidence>
<dbReference type="HOGENOM" id="CLU_023625_3_1_12"/>
<comment type="function">
    <text evidence="5">Bidirectionally degrades single-stranded DNA into large acid-insoluble oligonucleotides, which are then degraded further into small acid-soluble oligonucleotides.</text>
</comment>
<accession>G8QQ34</accession>
<feature type="domain" description="OB-fold nucleic acid binding" evidence="8">
    <location>
        <begin position="12"/>
        <end position="105"/>
    </location>
</feature>
<evidence type="ECO:0000259" key="8">
    <source>
        <dbReference type="Pfam" id="PF13742"/>
    </source>
</evidence>
<dbReference type="PANTHER" id="PTHR30008">
    <property type="entry name" value="EXODEOXYRIBONUCLEASE 7 LARGE SUBUNIT"/>
    <property type="match status" value="1"/>
</dbReference>
<dbReference type="RefSeq" id="WP_014269460.1">
    <property type="nucleotide sequence ID" value="NC_016633.1"/>
</dbReference>
<proteinExistence type="inferred from homology"/>
<dbReference type="PANTHER" id="PTHR30008:SF0">
    <property type="entry name" value="EXODEOXYRIBONUCLEASE 7 LARGE SUBUNIT"/>
    <property type="match status" value="1"/>
</dbReference>
<dbReference type="eggNOG" id="COG1570">
    <property type="taxonomic scope" value="Bacteria"/>
</dbReference>
<evidence type="ECO:0000256" key="1">
    <source>
        <dbReference type="ARBA" id="ARBA00022490"/>
    </source>
</evidence>
<evidence type="ECO:0000259" key="7">
    <source>
        <dbReference type="Pfam" id="PF02601"/>
    </source>
</evidence>
<dbReference type="InterPro" id="IPR025824">
    <property type="entry name" value="OB-fold_nuc-bd_dom"/>
</dbReference>
<comment type="similarity">
    <text evidence="5 6">Belongs to the XseA family.</text>
</comment>
<keyword evidence="10" id="KW-1185">Reference proteome</keyword>
<sequence>MNNENLLFQGELTVSDLTNLIKTTLEEGFYGLQVTGEISNFRPSSTGHWFFTLKDSQCAISAVMFKGNTWKVGFTPTEGDKVTVKGSLDVYGARGTYQIKCETMQLSGSGDILAMLEERKQYYASLAYFAADKKIPLPRTPKRVGVVTSPTGAALQDILQILQRRAPALDVLVLPATVQGENAGKTIAMRIEQANALLLCDVLIVGRGGGSLEDLLPFSEPCVIQAIHDSEIPVISAVGHEIDWALSDYVADMRSPTPSAAAELVSQGFLDNAASVRLLKQNICTAMEHRLHLATQKLSAVKTSSLTRGLSLQLERREYRLANASDGLVTAEHFLIKSNEQRLQLAEGRLQALSPLAILARGYTLVTDKKGNLIRTKEAAKVKDILTVSFVDGKRTVLVQE</sequence>
<dbReference type="InterPro" id="IPR003753">
    <property type="entry name" value="Exonuc_VII_L"/>
</dbReference>